<accession>A0A813I9U1</accession>
<evidence type="ECO:0000313" key="1">
    <source>
        <dbReference type="EMBL" id="CAE8647116.1"/>
    </source>
</evidence>
<dbReference type="UniPathway" id="UPA00143"/>
<dbReference type="InterPro" id="IPR015915">
    <property type="entry name" value="Kelch-typ_b-propeller"/>
</dbReference>
<dbReference type="InterPro" id="IPR006652">
    <property type="entry name" value="Kelch_1"/>
</dbReference>
<dbReference type="SMART" id="SM00612">
    <property type="entry name" value="Kelch"/>
    <property type="match status" value="6"/>
</dbReference>
<protein>
    <submittedName>
        <fullName evidence="1">Uncharacterized protein</fullName>
    </submittedName>
</protein>
<gene>
    <name evidence="1" type="ORF">PGLA2088_LOCUS5397</name>
</gene>
<dbReference type="PANTHER" id="PTHR45632">
    <property type="entry name" value="LD33804P"/>
    <property type="match status" value="1"/>
</dbReference>
<dbReference type="Pfam" id="PF01344">
    <property type="entry name" value="Kelch_1"/>
    <property type="match status" value="6"/>
</dbReference>
<comment type="caution">
    <text evidence="1">The sequence shown here is derived from an EMBL/GenBank/DDBJ whole genome shotgun (WGS) entry which is preliminary data.</text>
</comment>
<feature type="non-terminal residue" evidence="1">
    <location>
        <position position="326"/>
    </location>
</feature>
<evidence type="ECO:0000313" key="2">
    <source>
        <dbReference type="Proteomes" id="UP000626109"/>
    </source>
</evidence>
<reference evidence="1" key="1">
    <citation type="submission" date="2021-02" db="EMBL/GenBank/DDBJ databases">
        <authorList>
            <person name="Dougan E. K."/>
            <person name="Rhodes N."/>
            <person name="Thang M."/>
            <person name="Chan C."/>
        </authorList>
    </citation>
    <scope>NUCLEOTIDE SEQUENCE</scope>
</reference>
<dbReference type="GO" id="GO:0016567">
    <property type="term" value="P:protein ubiquitination"/>
    <property type="evidence" value="ECO:0007669"/>
    <property type="project" value="UniProtKB-UniPathway"/>
</dbReference>
<dbReference type="EMBL" id="CAJNNW010005123">
    <property type="protein sequence ID" value="CAE8647116.1"/>
    <property type="molecule type" value="Genomic_DNA"/>
</dbReference>
<dbReference type="Proteomes" id="UP000626109">
    <property type="component" value="Unassembled WGS sequence"/>
</dbReference>
<dbReference type="Gene3D" id="2.120.10.80">
    <property type="entry name" value="Kelch-type beta propeller"/>
    <property type="match status" value="2"/>
</dbReference>
<name>A0A813I9U1_POLGL</name>
<proteinExistence type="predicted"/>
<dbReference type="PRINTS" id="PR00501">
    <property type="entry name" value="KELCHREPEAT"/>
</dbReference>
<dbReference type="PANTHER" id="PTHR45632:SF17">
    <property type="entry name" value="KELCH-LIKE PROTEIN 31"/>
    <property type="match status" value="1"/>
</dbReference>
<dbReference type="AlphaFoldDB" id="A0A813I9U1"/>
<organism evidence="1 2">
    <name type="scientific">Polarella glacialis</name>
    <name type="common">Dinoflagellate</name>
    <dbReference type="NCBI Taxonomy" id="89957"/>
    <lineage>
        <taxon>Eukaryota</taxon>
        <taxon>Sar</taxon>
        <taxon>Alveolata</taxon>
        <taxon>Dinophyceae</taxon>
        <taxon>Suessiales</taxon>
        <taxon>Suessiaceae</taxon>
        <taxon>Polarella</taxon>
    </lineage>
</organism>
<sequence>AMAWMPGIGRGRAGLASVVFEGEVFILGGHDGHMPVKTMESFCPGKEDGDRGEWQELPPMLARRAYPTASLLNNKVYAVGGSADGRTLSTFEVYDVDKKAWDMWFTKPPLQTKRTLHATAVAEGKLYVTGGYDGIRDLKTVEVYDPRTNHWSHSTDAMTFSRSYHSLVTCAGSIYAIGGQDRTPDGDQPRAHVSVEAFELYCERWLPAPDLTVGRIGASAVVLADADGHEFIYLSGGSDGETMLSSVERFCPKIGIWEKVPPMALPRLGHTSAVVGGRLYVIGGFDGKVPLDTFECFDPQAWSWSAPLKMGVVREELPALPDGAAF</sequence>
<dbReference type="SUPFAM" id="SSF117281">
    <property type="entry name" value="Kelch motif"/>
    <property type="match status" value="2"/>
</dbReference>